<evidence type="ECO:0000313" key="9">
    <source>
        <dbReference type="Proteomes" id="UP001610444"/>
    </source>
</evidence>
<protein>
    <recommendedName>
        <fullName evidence="10">Phytanoyl-CoA dioxygenase</fullName>
    </recommendedName>
</protein>
<evidence type="ECO:0000256" key="5">
    <source>
        <dbReference type="ARBA" id="ARBA00022964"/>
    </source>
</evidence>
<sequence>MKIPDNPQIQRFSATTPAPTVWNAVADDGLAIITNAIPLDTIQRFHADIDNTGHATYLEEYNAFKDKEFPVQAKHASNLVCTSPVFRHEILNTPLIHEICTTAFQHLGDYWLTSSIFRSTNPGNPAQDFHRDALFHPLLQYQSPSSPHLTVSLIIPTTPFTKANGATRVILGSHKWENMTPENIDAVSKDDAVHAEMNAGDIMILHQRTIHAGGEHLPEAKDTRRLLLLLFTSCQLAQLESALALPRPLVESLTPLAQKMVGWRTVKPAGINVVGLNTYHTGTLEDGLGLKSNQTMAG</sequence>
<evidence type="ECO:0008006" key="10">
    <source>
        <dbReference type="Google" id="ProtNLM"/>
    </source>
</evidence>
<dbReference type="Pfam" id="PF05721">
    <property type="entry name" value="PhyH"/>
    <property type="match status" value="1"/>
</dbReference>
<keyword evidence="7" id="KW-0408">Iron</keyword>
<comment type="cofactor">
    <cofactor evidence="1">
        <name>Fe cation</name>
        <dbReference type="ChEBI" id="CHEBI:24875"/>
    </cofactor>
</comment>
<evidence type="ECO:0000313" key="8">
    <source>
        <dbReference type="EMBL" id="KAL2842972.1"/>
    </source>
</evidence>
<gene>
    <name evidence="8" type="ORF">BJX68DRAFT_270300</name>
</gene>
<evidence type="ECO:0000256" key="3">
    <source>
        <dbReference type="ARBA" id="ARBA00005830"/>
    </source>
</evidence>
<reference evidence="8 9" key="1">
    <citation type="submission" date="2024-07" db="EMBL/GenBank/DDBJ databases">
        <title>Section-level genome sequencing and comparative genomics of Aspergillus sections Usti and Cavernicolus.</title>
        <authorList>
            <consortium name="Lawrence Berkeley National Laboratory"/>
            <person name="Nybo J.L."/>
            <person name="Vesth T.C."/>
            <person name="Theobald S."/>
            <person name="Frisvad J.C."/>
            <person name="Larsen T.O."/>
            <person name="Kjaerboelling I."/>
            <person name="Rothschild-Mancinelli K."/>
            <person name="Lyhne E.K."/>
            <person name="Kogle M.E."/>
            <person name="Barry K."/>
            <person name="Clum A."/>
            <person name="Na H."/>
            <person name="Ledsgaard L."/>
            <person name="Lin J."/>
            <person name="Lipzen A."/>
            <person name="Kuo A."/>
            <person name="Riley R."/>
            <person name="Mondo S."/>
            <person name="LaButti K."/>
            <person name="Haridas S."/>
            <person name="Pangalinan J."/>
            <person name="Salamov A.A."/>
            <person name="Simmons B.A."/>
            <person name="Magnuson J.K."/>
            <person name="Chen J."/>
            <person name="Drula E."/>
            <person name="Henrissat B."/>
            <person name="Wiebenga A."/>
            <person name="Lubbers R.J."/>
            <person name="Gomes A.C."/>
            <person name="Macurrencykelacurrency M.R."/>
            <person name="Stajich J."/>
            <person name="Grigoriev I.V."/>
            <person name="Mortensen U.H."/>
            <person name="De vries R.P."/>
            <person name="Baker S.E."/>
            <person name="Andersen M.R."/>
        </authorList>
    </citation>
    <scope>NUCLEOTIDE SEQUENCE [LARGE SCALE GENOMIC DNA]</scope>
    <source>
        <strain evidence="8 9">CBS 756.74</strain>
    </source>
</reference>
<keyword evidence="6" id="KW-0560">Oxidoreductase</keyword>
<comment type="pathway">
    <text evidence="2">Secondary metabolite biosynthesis.</text>
</comment>
<evidence type="ECO:0000256" key="1">
    <source>
        <dbReference type="ARBA" id="ARBA00001962"/>
    </source>
</evidence>
<evidence type="ECO:0000256" key="4">
    <source>
        <dbReference type="ARBA" id="ARBA00011738"/>
    </source>
</evidence>
<keyword evidence="9" id="KW-1185">Reference proteome</keyword>
<dbReference type="GeneID" id="98161752"/>
<dbReference type="PANTHER" id="PTHR20883:SF41">
    <property type="entry name" value="IRON_ALPHA-KETOGLUTARATE-DEPENDENT DIOXYGENASE ASQJ"/>
    <property type="match status" value="1"/>
</dbReference>
<dbReference type="Proteomes" id="UP001610444">
    <property type="component" value="Unassembled WGS sequence"/>
</dbReference>
<evidence type="ECO:0000256" key="2">
    <source>
        <dbReference type="ARBA" id="ARBA00005179"/>
    </source>
</evidence>
<dbReference type="Gene3D" id="2.60.120.620">
    <property type="entry name" value="q2cbj1_9rhob like domain"/>
    <property type="match status" value="1"/>
</dbReference>
<comment type="caution">
    <text evidence="8">The sequence shown here is derived from an EMBL/GenBank/DDBJ whole genome shotgun (WGS) entry which is preliminary data.</text>
</comment>
<dbReference type="PANTHER" id="PTHR20883">
    <property type="entry name" value="PHYTANOYL-COA DIOXYGENASE DOMAIN CONTAINING 1"/>
    <property type="match status" value="1"/>
</dbReference>
<name>A0ABR4JT44_9EURO</name>
<accession>A0ABR4JT44</accession>
<dbReference type="SUPFAM" id="SSF51197">
    <property type="entry name" value="Clavaminate synthase-like"/>
    <property type="match status" value="1"/>
</dbReference>
<proteinExistence type="inferred from homology"/>
<dbReference type="InterPro" id="IPR008775">
    <property type="entry name" value="Phytyl_CoA_dOase-like"/>
</dbReference>
<comment type="similarity">
    <text evidence="3">Belongs to the PhyH family.</text>
</comment>
<dbReference type="RefSeq" id="XP_070895339.1">
    <property type="nucleotide sequence ID" value="XM_071046588.1"/>
</dbReference>
<dbReference type="EMBL" id="JBFXLR010000048">
    <property type="protein sequence ID" value="KAL2842972.1"/>
    <property type="molecule type" value="Genomic_DNA"/>
</dbReference>
<organism evidence="8 9">
    <name type="scientific">Aspergillus pseudodeflectus</name>
    <dbReference type="NCBI Taxonomy" id="176178"/>
    <lineage>
        <taxon>Eukaryota</taxon>
        <taxon>Fungi</taxon>
        <taxon>Dikarya</taxon>
        <taxon>Ascomycota</taxon>
        <taxon>Pezizomycotina</taxon>
        <taxon>Eurotiomycetes</taxon>
        <taxon>Eurotiomycetidae</taxon>
        <taxon>Eurotiales</taxon>
        <taxon>Aspergillaceae</taxon>
        <taxon>Aspergillus</taxon>
        <taxon>Aspergillus subgen. Nidulantes</taxon>
    </lineage>
</organism>
<evidence type="ECO:0000256" key="6">
    <source>
        <dbReference type="ARBA" id="ARBA00023002"/>
    </source>
</evidence>
<keyword evidence="5" id="KW-0223">Dioxygenase</keyword>
<comment type="subunit">
    <text evidence="4">Homodimer.</text>
</comment>
<evidence type="ECO:0000256" key="7">
    <source>
        <dbReference type="ARBA" id="ARBA00023004"/>
    </source>
</evidence>